<comment type="caution">
    <text evidence="1">The sequence shown here is derived from an EMBL/GenBank/DDBJ whole genome shotgun (WGS) entry which is preliminary data.</text>
</comment>
<gene>
    <name evidence="1" type="ORF">S06H3_55397</name>
</gene>
<reference evidence="1" key="1">
    <citation type="journal article" date="2014" name="Front. Microbiol.">
        <title>High frequency of phylogenetically diverse reductive dehalogenase-homologous genes in deep subseafloor sedimentary metagenomes.</title>
        <authorList>
            <person name="Kawai M."/>
            <person name="Futagami T."/>
            <person name="Toyoda A."/>
            <person name="Takaki Y."/>
            <person name="Nishi S."/>
            <person name="Hori S."/>
            <person name="Arai W."/>
            <person name="Tsubouchi T."/>
            <person name="Morono Y."/>
            <person name="Uchiyama I."/>
            <person name="Ito T."/>
            <person name="Fujiyama A."/>
            <person name="Inagaki F."/>
            <person name="Takami H."/>
        </authorList>
    </citation>
    <scope>NUCLEOTIDE SEQUENCE</scope>
    <source>
        <strain evidence="1">Expedition CK06-06</strain>
    </source>
</reference>
<dbReference type="EMBL" id="BARV01035507">
    <property type="protein sequence ID" value="GAI57545.1"/>
    <property type="molecule type" value="Genomic_DNA"/>
</dbReference>
<protein>
    <submittedName>
        <fullName evidence="1">Uncharacterized protein</fullName>
    </submittedName>
</protein>
<organism evidence="1">
    <name type="scientific">marine sediment metagenome</name>
    <dbReference type="NCBI Taxonomy" id="412755"/>
    <lineage>
        <taxon>unclassified sequences</taxon>
        <taxon>metagenomes</taxon>
        <taxon>ecological metagenomes</taxon>
    </lineage>
</organism>
<sequence>MGLGRHIGRDLQAMVSDWKIALFSKKLLDIALIVRVYLALKIR</sequence>
<accession>X1R353</accession>
<dbReference type="AlphaFoldDB" id="X1R353"/>
<proteinExistence type="predicted"/>
<name>X1R353_9ZZZZ</name>
<evidence type="ECO:0000313" key="1">
    <source>
        <dbReference type="EMBL" id="GAI57545.1"/>
    </source>
</evidence>